<evidence type="ECO:0000313" key="2">
    <source>
        <dbReference type="EMBL" id="TBU30813.1"/>
    </source>
</evidence>
<feature type="chain" id="PRO_5020327783" description="Secreted protein" evidence="1">
    <location>
        <begin position="18"/>
        <end position="91"/>
    </location>
</feature>
<gene>
    <name evidence="2" type="ORF">BD311DRAFT_753873</name>
</gene>
<evidence type="ECO:0000256" key="1">
    <source>
        <dbReference type="SAM" id="SignalP"/>
    </source>
</evidence>
<feature type="signal peptide" evidence="1">
    <location>
        <begin position="1"/>
        <end position="17"/>
    </location>
</feature>
<accession>A0A4V2K0Z7</accession>
<name>A0A4V2K0Z7_9APHY</name>
<organism evidence="2">
    <name type="scientific">Dichomitus squalens</name>
    <dbReference type="NCBI Taxonomy" id="114155"/>
    <lineage>
        <taxon>Eukaryota</taxon>
        <taxon>Fungi</taxon>
        <taxon>Dikarya</taxon>
        <taxon>Basidiomycota</taxon>
        <taxon>Agaricomycotina</taxon>
        <taxon>Agaricomycetes</taxon>
        <taxon>Polyporales</taxon>
        <taxon>Polyporaceae</taxon>
        <taxon>Dichomitus</taxon>
    </lineage>
</organism>
<dbReference type="AlphaFoldDB" id="A0A4V2K0Z7"/>
<proteinExistence type="predicted"/>
<keyword evidence="1" id="KW-0732">Signal</keyword>
<reference evidence="2" key="1">
    <citation type="submission" date="2019-01" db="EMBL/GenBank/DDBJ databases">
        <title>Draft genome sequences of three monokaryotic isolates of the white-rot basidiomycete fungus Dichomitus squalens.</title>
        <authorList>
            <consortium name="DOE Joint Genome Institute"/>
            <person name="Lopez S.C."/>
            <person name="Andreopoulos B."/>
            <person name="Pangilinan J."/>
            <person name="Lipzen A."/>
            <person name="Riley R."/>
            <person name="Ahrendt S."/>
            <person name="Ng V."/>
            <person name="Barry K."/>
            <person name="Daum C."/>
            <person name="Grigoriev I.V."/>
            <person name="Hilden K.S."/>
            <person name="Makela M.R."/>
            <person name="de Vries R.P."/>
        </authorList>
    </citation>
    <scope>NUCLEOTIDE SEQUENCE [LARGE SCALE GENOMIC DNA]</scope>
    <source>
        <strain evidence="2">OM18370.1</strain>
    </source>
</reference>
<evidence type="ECO:0008006" key="3">
    <source>
        <dbReference type="Google" id="ProtNLM"/>
    </source>
</evidence>
<sequence>MFPTIIILSWLSPPCLSAAFTTSCSSGLLPTALILFQPSVLPQNSRPAPFQSILVAVAKWTSDRNNSSTTAPVPIRKYTRRGAYQTLDSSS</sequence>
<dbReference type="Proteomes" id="UP000292957">
    <property type="component" value="Unassembled WGS sequence"/>
</dbReference>
<protein>
    <recommendedName>
        <fullName evidence="3">Secreted protein</fullName>
    </recommendedName>
</protein>
<dbReference type="EMBL" id="ML143403">
    <property type="protein sequence ID" value="TBU30813.1"/>
    <property type="molecule type" value="Genomic_DNA"/>
</dbReference>